<dbReference type="Pfam" id="PF10282">
    <property type="entry name" value="Lactonase"/>
    <property type="match status" value="1"/>
</dbReference>
<sequence length="455" mass="47783">LTRLSSTFTFISHTLLLSHSLAGLSSRQARPILSVFKNPLTLLYLSFRNSQQLKMRFASVIMAATAASAAAIARQDALATTAKVLIGAPGTIAVADYDGKEFKVVANNSQPGTGPSWMAFKEPNLIYAVDENSNSTRLFNFDTATNELKLVQAANGSAGVVSIEFNADKTRLVGASYGQGTVDVWDISDASSLKLLKQITLGGTLGPNKDRQDQSRAHQAVLDPSGRFFAINDLGTDSVVIIDSKDDAYEITSRNSVGTAGCGPRHGAWYPPTGDKPLAYIVACELTNTLDVFSVSNNGSSISLTRIQELSTYGEAFPPADATTAAAGEIIVSGDGKDVYVSNRLTGNATDSISHFKITQQAAQGGPPCKAASGGITLEFVDAISSGGQLPRMFSLSKDDKTLFSTNQRGDGALGLLALSRAAEAGKLTATAVASLPVTLFGPEGFGPQFVKQIV</sequence>
<name>A0A167D532_COLIC</name>
<dbReference type="AlphaFoldDB" id="A0A167D532"/>
<dbReference type="SUPFAM" id="SSF51004">
    <property type="entry name" value="C-terminal (heme d1) domain of cytochrome cd1-nitrite reductase"/>
    <property type="match status" value="1"/>
</dbReference>
<dbReference type="InterPro" id="IPR011048">
    <property type="entry name" value="Haem_d1_sf"/>
</dbReference>
<evidence type="ECO:0000313" key="3">
    <source>
        <dbReference type="EMBL" id="KZL83423.1"/>
    </source>
</evidence>
<feature type="signal peptide" evidence="2">
    <location>
        <begin position="1"/>
        <end position="29"/>
    </location>
</feature>
<comment type="similarity">
    <text evidence="1">Belongs to the cycloisomerase 2 family.</text>
</comment>
<dbReference type="InterPro" id="IPR019405">
    <property type="entry name" value="Lactonase_7-beta_prop"/>
</dbReference>
<dbReference type="InterPro" id="IPR050282">
    <property type="entry name" value="Cycloisomerase_2"/>
</dbReference>
<proteinExistence type="inferred from homology"/>
<dbReference type="PANTHER" id="PTHR30344:SF1">
    <property type="entry name" value="6-PHOSPHOGLUCONOLACTONASE"/>
    <property type="match status" value="1"/>
</dbReference>
<evidence type="ECO:0000256" key="2">
    <source>
        <dbReference type="SAM" id="SignalP"/>
    </source>
</evidence>
<feature type="non-terminal residue" evidence="3">
    <location>
        <position position="1"/>
    </location>
</feature>
<organism evidence="3 4">
    <name type="scientific">Colletotrichum incanum</name>
    <name type="common">Soybean anthracnose fungus</name>
    <dbReference type="NCBI Taxonomy" id="1573173"/>
    <lineage>
        <taxon>Eukaryota</taxon>
        <taxon>Fungi</taxon>
        <taxon>Dikarya</taxon>
        <taxon>Ascomycota</taxon>
        <taxon>Pezizomycotina</taxon>
        <taxon>Sordariomycetes</taxon>
        <taxon>Hypocreomycetidae</taxon>
        <taxon>Glomerellales</taxon>
        <taxon>Glomerellaceae</taxon>
        <taxon>Colletotrichum</taxon>
        <taxon>Colletotrichum spaethianum species complex</taxon>
    </lineage>
</organism>
<keyword evidence="4" id="KW-1185">Reference proteome</keyword>
<gene>
    <name evidence="3" type="ORF">CI238_08422</name>
</gene>
<keyword evidence="2" id="KW-0732">Signal</keyword>
<dbReference type="Gene3D" id="2.130.10.10">
    <property type="entry name" value="YVTN repeat-like/Quinoprotein amine dehydrogenase"/>
    <property type="match status" value="1"/>
</dbReference>
<feature type="chain" id="PRO_5007885068" evidence="2">
    <location>
        <begin position="30"/>
        <end position="455"/>
    </location>
</feature>
<protein>
    <submittedName>
        <fullName evidence="3">Carboxy--muconate cyclase</fullName>
    </submittedName>
</protein>
<evidence type="ECO:0000256" key="1">
    <source>
        <dbReference type="ARBA" id="ARBA00005564"/>
    </source>
</evidence>
<dbReference type="Proteomes" id="UP000076584">
    <property type="component" value="Unassembled WGS sequence"/>
</dbReference>
<accession>A0A167D532</accession>
<dbReference type="InterPro" id="IPR015943">
    <property type="entry name" value="WD40/YVTN_repeat-like_dom_sf"/>
</dbReference>
<reference evidence="3 4" key="1">
    <citation type="submission" date="2015-06" db="EMBL/GenBank/DDBJ databases">
        <title>Survival trade-offs in plant roots during colonization by closely related pathogenic and mutualistic fungi.</title>
        <authorList>
            <person name="Hacquard S."/>
            <person name="Kracher B."/>
            <person name="Hiruma K."/>
            <person name="Weinman A."/>
            <person name="Muench P."/>
            <person name="Garrido Oter R."/>
            <person name="Ver Loren van Themaat E."/>
            <person name="Dallerey J.-F."/>
            <person name="Damm U."/>
            <person name="Henrissat B."/>
            <person name="Lespinet O."/>
            <person name="Thon M."/>
            <person name="Kemen E."/>
            <person name="McHardy A.C."/>
            <person name="Schulze-Lefert P."/>
            <person name="O'Connell R.J."/>
        </authorList>
    </citation>
    <scope>NUCLEOTIDE SEQUENCE [LARGE SCALE GENOMIC DNA]</scope>
    <source>
        <strain evidence="3 4">MAFF 238704</strain>
    </source>
</reference>
<dbReference type="STRING" id="1573173.A0A167D532"/>
<dbReference type="GO" id="GO:0017057">
    <property type="term" value="F:6-phosphogluconolactonase activity"/>
    <property type="evidence" value="ECO:0007669"/>
    <property type="project" value="TreeGrafter"/>
</dbReference>
<comment type="caution">
    <text evidence="3">The sequence shown here is derived from an EMBL/GenBank/DDBJ whole genome shotgun (WGS) entry which is preliminary data.</text>
</comment>
<dbReference type="EMBL" id="LFIW01001110">
    <property type="protein sequence ID" value="KZL83423.1"/>
    <property type="molecule type" value="Genomic_DNA"/>
</dbReference>
<evidence type="ECO:0000313" key="4">
    <source>
        <dbReference type="Proteomes" id="UP000076584"/>
    </source>
</evidence>
<dbReference type="PANTHER" id="PTHR30344">
    <property type="entry name" value="6-PHOSPHOGLUCONOLACTONASE-RELATED"/>
    <property type="match status" value="1"/>
</dbReference>